<dbReference type="AlphaFoldDB" id="A0A9W6S1M5"/>
<dbReference type="RefSeq" id="WP_349497846.1">
    <property type="nucleotide sequence ID" value="NZ_BSTK01000007.1"/>
</dbReference>
<evidence type="ECO:0000313" key="3">
    <source>
        <dbReference type="Proteomes" id="UP001165074"/>
    </source>
</evidence>
<gene>
    <name evidence="2" type="ORF">Airi02_047900</name>
</gene>
<evidence type="ECO:0000256" key="1">
    <source>
        <dbReference type="SAM" id="MobiDB-lite"/>
    </source>
</evidence>
<feature type="region of interest" description="Disordered" evidence="1">
    <location>
        <begin position="1"/>
        <end position="46"/>
    </location>
</feature>
<keyword evidence="3" id="KW-1185">Reference proteome</keyword>
<feature type="compositionally biased region" description="Low complexity" evidence="1">
    <location>
        <begin position="1"/>
        <end position="18"/>
    </location>
</feature>
<sequence length="76" mass="8075">MPPVASLSRASSMSSGRMPTTSERPMCSSSAGRSSSASGPTRNSCPPIRAFPYLAADIHGAHRDDDGRYWIECVTT</sequence>
<reference evidence="2" key="1">
    <citation type="submission" date="2023-03" db="EMBL/GenBank/DDBJ databases">
        <title>Actinoallomurus iriomotensis NBRC 103684.</title>
        <authorList>
            <person name="Ichikawa N."/>
            <person name="Sato H."/>
            <person name="Tonouchi N."/>
        </authorList>
    </citation>
    <scope>NUCLEOTIDE SEQUENCE</scope>
    <source>
        <strain evidence="2">NBRC 103684</strain>
    </source>
</reference>
<proteinExistence type="predicted"/>
<evidence type="ECO:0000313" key="2">
    <source>
        <dbReference type="EMBL" id="GLY86861.1"/>
    </source>
</evidence>
<dbReference type="Proteomes" id="UP001165074">
    <property type="component" value="Unassembled WGS sequence"/>
</dbReference>
<name>A0A9W6S1M5_9ACTN</name>
<feature type="compositionally biased region" description="Low complexity" evidence="1">
    <location>
        <begin position="28"/>
        <end position="39"/>
    </location>
</feature>
<protein>
    <submittedName>
        <fullName evidence="2">Uncharacterized protein</fullName>
    </submittedName>
</protein>
<comment type="caution">
    <text evidence="2">The sequence shown here is derived from an EMBL/GenBank/DDBJ whole genome shotgun (WGS) entry which is preliminary data.</text>
</comment>
<accession>A0A9W6S1M5</accession>
<dbReference type="EMBL" id="BSTK01000007">
    <property type="protein sequence ID" value="GLY86861.1"/>
    <property type="molecule type" value="Genomic_DNA"/>
</dbReference>
<organism evidence="2 3">
    <name type="scientific">Actinoallomurus iriomotensis</name>
    <dbReference type="NCBI Taxonomy" id="478107"/>
    <lineage>
        <taxon>Bacteria</taxon>
        <taxon>Bacillati</taxon>
        <taxon>Actinomycetota</taxon>
        <taxon>Actinomycetes</taxon>
        <taxon>Streptosporangiales</taxon>
        <taxon>Thermomonosporaceae</taxon>
        <taxon>Actinoallomurus</taxon>
    </lineage>
</organism>